<dbReference type="AlphaFoldDB" id="A0AAV2VJ44"/>
<evidence type="ECO:0000313" key="2">
    <source>
        <dbReference type="Proteomes" id="UP000018211"/>
    </source>
</evidence>
<dbReference type="Proteomes" id="UP000018211">
    <property type="component" value="Unassembled WGS sequence"/>
</dbReference>
<sequence length="48" mass="5386">MPLHLIANACLPLGPVKEIGFIEAHDIRNDARVIKTMCPKLIVYLPLF</sequence>
<organism evidence="1 2">
    <name type="scientific">Vibrio nigripulchritudo SOn1</name>
    <dbReference type="NCBI Taxonomy" id="1238450"/>
    <lineage>
        <taxon>Bacteria</taxon>
        <taxon>Pseudomonadati</taxon>
        <taxon>Pseudomonadota</taxon>
        <taxon>Gammaproteobacteria</taxon>
        <taxon>Vibrionales</taxon>
        <taxon>Vibrionaceae</taxon>
        <taxon>Vibrio</taxon>
    </lineage>
</organism>
<name>A0AAV2VJ44_9VIBR</name>
<evidence type="ECO:0000313" key="1">
    <source>
        <dbReference type="EMBL" id="CCO44681.1"/>
    </source>
</evidence>
<evidence type="ECO:0008006" key="3">
    <source>
        <dbReference type="Google" id="ProtNLM"/>
    </source>
</evidence>
<accession>A0AAV2VJ44</accession>
<proteinExistence type="predicted"/>
<comment type="caution">
    <text evidence="1">The sequence shown here is derived from an EMBL/GenBank/DDBJ whole genome shotgun (WGS) entry which is preliminary data.</text>
</comment>
<protein>
    <recommendedName>
        <fullName evidence="3">Transposase</fullName>
    </recommendedName>
</protein>
<reference evidence="1 2" key="1">
    <citation type="journal article" date="2013" name="ISME J.">
        <title>Comparative genomics of pathogenic lineages of Vibrio nigripulchritudo identifies virulence-associated traits.</title>
        <authorList>
            <person name="Goudenege D."/>
            <person name="Labreuche Y."/>
            <person name="Krin E."/>
            <person name="Ansquer D."/>
            <person name="Mangenot S."/>
            <person name="Calteau A."/>
            <person name="Medigue C."/>
            <person name="Mazel D."/>
            <person name="Polz M.F."/>
            <person name="Le Roux F."/>
        </authorList>
    </citation>
    <scope>NUCLEOTIDE SEQUENCE [LARGE SCALE GENOMIC DNA]</scope>
    <source>
        <strain evidence="1 2">SOn1</strain>
    </source>
</reference>
<dbReference type="EMBL" id="CAOF01000023">
    <property type="protein sequence ID" value="CCO44681.1"/>
    <property type="molecule type" value="Genomic_DNA"/>
</dbReference>
<gene>
    <name evidence="1" type="ORF">VIBNISOn1_1190026</name>
</gene>